<comment type="caution">
    <text evidence="1">The sequence shown here is derived from an EMBL/GenBank/DDBJ whole genome shotgun (WGS) entry which is preliminary data.</text>
</comment>
<keyword evidence="2" id="KW-1185">Reference proteome</keyword>
<dbReference type="Proteomes" id="UP001345963">
    <property type="component" value="Unassembled WGS sequence"/>
</dbReference>
<sequence>MALPTEEGYCITVAVTGALLASISIGCSAGAASIKNAFAFLDRLPQVYRWKPQEKPVVPMQVVHRLPLQTQSLI</sequence>
<gene>
    <name evidence="1" type="ORF">ATANTOWER_032449</name>
</gene>
<accession>A0ABU7ASY0</accession>
<name>A0ABU7ASY0_9TELE</name>
<organism evidence="1 2">
    <name type="scientific">Ataeniobius toweri</name>
    <dbReference type="NCBI Taxonomy" id="208326"/>
    <lineage>
        <taxon>Eukaryota</taxon>
        <taxon>Metazoa</taxon>
        <taxon>Chordata</taxon>
        <taxon>Craniata</taxon>
        <taxon>Vertebrata</taxon>
        <taxon>Euteleostomi</taxon>
        <taxon>Actinopterygii</taxon>
        <taxon>Neopterygii</taxon>
        <taxon>Teleostei</taxon>
        <taxon>Neoteleostei</taxon>
        <taxon>Acanthomorphata</taxon>
        <taxon>Ovalentaria</taxon>
        <taxon>Atherinomorphae</taxon>
        <taxon>Cyprinodontiformes</taxon>
        <taxon>Goodeidae</taxon>
        <taxon>Ataeniobius</taxon>
    </lineage>
</organism>
<evidence type="ECO:0000313" key="1">
    <source>
        <dbReference type="EMBL" id="MED6241144.1"/>
    </source>
</evidence>
<reference evidence="1 2" key="1">
    <citation type="submission" date="2021-07" db="EMBL/GenBank/DDBJ databases">
        <authorList>
            <person name="Palmer J.M."/>
        </authorList>
    </citation>
    <scope>NUCLEOTIDE SEQUENCE [LARGE SCALE GENOMIC DNA]</scope>
    <source>
        <strain evidence="1 2">AT_MEX2019</strain>
        <tissue evidence="1">Muscle</tissue>
    </source>
</reference>
<proteinExistence type="predicted"/>
<dbReference type="EMBL" id="JAHUTI010029599">
    <property type="protein sequence ID" value="MED6241144.1"/>
    <property type="molecule type" value="Genomic_DNA"/>
</dbReference>
<evidence type="ECO:0000313" key="2">
    <source>
        <dbReference type="Proteomes" id="UP001345963"/>
    </source>
</evidence>
<protein>
    <submittedName>
        <fullName evidence="1">Uncharacterized protein</fullName>
    </submittedName>
</protein>